<reference evidence="1 2" key="1">
    <citation type="submission" date="2018-08" db="EMBL/GenBank/DDBJ databases">
        <title>Recombination of ecologically and evolutionarily significant loci maintains genetic cohesion in the Pseudomonas syringae species complex.</title>
        <authorList>
            <person name="Dillon M."/>
            <person name="Thakur S."/>
            <person name="Almeida R.N.D."/>
            <person name="Weir B.S."/>
            <person name="Guttman D.S."/>
        </authorList>
    </citation>
    <scope>NUCLEOTIDE SEQUENCE [LARGE SCALE GENOMIC DNA]</scope>
    <source>
        <strain evidence="1 2">ICMP 3353</strain>
    </source>
</reference>
<feature type="non-terminal residue" evidence="1">
    <location>
        <position position="96"/>
    </location>
</feature>
<protein>
    <submittedName>
        <fullName evidence="1">Uncharacterized protein</fullName>
    </submittedName>
</protein>
<organism evidence="1 2">
    <name type="scientific">Pseudomonas cichorii</name>
    <dbReference type="NCBI Taxonomy" id="36746"/>
    <lineage>
        <taxon>Bacteria</taxon>
        <taxon>Pseudomonadati</taxon>
        <taxon>Pseudomonadota</taxon>
        <taxon>Gammaproteobacteria</taxon>
        <taxon>Pseudomonadales</taxon>
        <taxon>Pseudomonadaceae</taxon>
        <taxon>Pseudomonas</taxon>
    </lineage>
</organism>
<gene>
    <name evidence="1" type="ORF">ALQ04_00583</name>
</gene>
<proteinExistence type="predicted"/>
<comment type="caution">
    <text evidence="1">The sequence shown here is derived from an EMBL/GenBank/DDBJ whole genome shotgun (WGS) entry which is preliminary data.</text>
</comment>
<sequence>MAMSGPLKGQRLVSLLGVLSKRAARRCCRVPCFLVMAAPAGEVKIEKAIRLINEHEHPLFLEGDELCRPYVGTVYIKSHACKFLSIKINWLNLKPI</sequence>
<name>A0A3M4LFA2_PSECI</name>
<dbReference type="AlphaFoldDB" id="A0A3M4LFA2"/>
<evidence type="ECO:0000313" key="1">
    <source>
        <dbReference type="EMBL" id="RMQ40176.1"/>
    </source>
</evidence>
<accession>A0A3M4LFA2</accession>
<dbReference type="EMBL" id="RBRE01000100">
    <property type="protein sequence ID" value="RMQ40176.1"/>
    <property type="molecule type" value="Genomic_DNA"/>
</dbReference>
<evidence type="ECO:0000313" key="2">
    <source>
        <dbReference type="Proteomes" id="UP000277236"/>
    </source>
</evidence>
<dbReference type="Proteomes" id="UP000277236">
    <property type="component" value="Unassembled WGS sequence"/>
</dbReference>